<dbReference type="RefSeq" id="WP_120070082.1">
    <property type="nucleotide sequence ID" value="NZ_CP126113.1"/>
</dbReference>
<reference evidence="4" key="1">
    <citation type="submission" date="2018-12" db="EMBL/GenBank/DDBJ databases">
        <authorList>
            <person name="Sun L."/>
            <person name="Chen Z."/>
        </authorList>
    </citation>
    <scope>NUCLEOTIDE SEQUENCE [LARGE SCALE GENOMIC DNA]</scope>
    <source>
        <strain evidence="4">DSM 16012</strain>
    </source>
</reference>
<evidence type="ECO:0000259" key="3">
    <source>
        <dbReference type="Pfam" id="PF07007"/>
    </source>
</evidence>
<evidence type="ECO:0000313" key="4">
    <source>
        <dbReference type="EMBL" id="RWR13983.1"/>
    </source>
</evidence>
<feature type="signal peptide" evidence="2">
    <location>
        <begin position="1"/>
        <end position="22"/>
    </location>
</feature>
<feature type="domain" description="Lysozyme inhibitor LprI-like N-terminal" evidence="3">
    <location>
        <begin position="240"/>
        <end position="314"/>
    </location>
</feature>
<dbReference type="AlphaFoldDB" id="A0A443J0V9"/>
<sequence>MFLKKKCLIMLATITAALLLTACGGSTESKIIGSWKVVINGNVESYLEIGEERIINRSESNDSPISAEYILTETQDDNFMIEFINPENGSHEFMFEGYFDNKNKIIVVNAPGGAVENSELIRVDNIAEEKEKEEKELAKKEEKLAKQKEKKQKTEKEKKLAKQEERQQEEKELAKQVEKRMQEEKEIELAKLKEEEETKQRTIEENSLKKEYLQKSDTLENKIMEEAKKVAAHDMPGGFYGQYYNEWDDLLNEVWDVLKDTMPKNEFEKLKSGQIEWIAMKEQNFDEIPDESAWERARGMDYLAFETKDRTYYLIENYMQ</sequence>
<organism evidence="4 5">
    <name type="scientific">Siminovitchia fortis</name>
    <dbReference type="NCBI Taxonomy" id="254758"/>
    <lineage>
        <taxon>Bacteria</taxon>
        <taxon>Bacillati</taxon>
        <taxon>Bacillota</taxon>
        <taxon>Bacilli</taxon>
        <taxon>Bacillales</taxon>
        <taxon>Bacillaceae</taxon>
        <taxon>Siminovitchia</taxon>
    </lineage>
</organism>
<protein>
    <submittedName>
        <fullName evidence="4">DUF1311 domain-containing protein</fullName>
    </submittedName>
</protein>
<name>A0A443J0V9_9BACI</name>
<dbReference type="PANTHER" id="PTHR39176:SF1">
    <property type="entry name" value="PERIPLASMIC PROTEIN"/>
    <property type="match status" value="1"/>
</dbReference>
<proteinExistence type="predicted"/>
<gene>
    <name evidence="4" type="ORF">D4N35_003530</name>
</gene>
<comment type="caution">
    <text evidence="4">The sequence shown here is derived from an EMBL/GenBank/DDBJ whole genome shotgun (WGS) entry which is preliminary data.</text>
</comment>
<dbReference type="EMBL" id="QYTU02000004">
    <property type="protein sequence ID" value="RWR13983.1"/>
    <property type="molecule type" value="Genomic_DNA"/>
</dbReference>
<dbReference type="PANTHER" id="PTHR39176">
    <property type="entry name" value="PERIPLASMIC PROTEIN-RELATED"/>
    <property type="match status" value="1"/>
</dbReference>
<dbReference type="Pfam" id="PF07007">
    <property type="entry name" value="LprI"/>
    <property type="match status" value="1"/>
</dbReference>
<evidence type="ECO:0000256" key="1">
    <source>
        <dbReference type="SAM" id="MobiDB-lite"/>
    </source>
</evidence>
<evidence type="ECO:0000256" key="2">
    <source>
        <dbReference type="SAM" id="SignalP"/>
    </source>
</evidence>
<feature type="region of interest" description="Disordered" evidence="1">
    <location>
        <begin position="135"/>
        <end position="167"/>
    </location>
</feature>
<feature type="chain" id="PRO_5039195092" evidence="2">
    <location>
        <begin position="23"/>
        <end position="320"/>
    </location>
</feature>
<dbReference type="InterPro" id="IPR009739">
    <property type="entry name" value="LprI-like_N"/>
</dbReference>
<dbReference type="OrthoDB" id="2438161at2"/>
<keyword evidence="2" id="KW-0732">Signal</keyword>
<dbReference type="PROSITE" id="PS51257">
    <property type="entry name" value="PROKAR_LIPOPROTEIN"/>
    <property type="match status" value="1"/>
</dbReference>
<evidence type="ECO:0000313" key="5">
    <source>
        <dbReference type="Proteomes" id="UP000273811"/>
    </source>
</evidence>
<accession>A0A443J0V9</accession>
<keyword evidence="5" id="KW-1185">Reference proteome</keyword>
<dbReference type="Proteomes" id="UP000273811">
    <property type="component" value="Unassembled WGS sequence"/>
</dbReference>